<feature type="DNA-binding region" description="H-T-H motif" evidence="2">
    <location>
        <begin position="37"/>
        <end position="56"/>
    </location>
</feature>
<dbReference type="RefSeq" id="WP_097245586.1">
    <property type="nucleotide sequence ID" value="NZ_JAMTCW010000007.1"/>
</dbReference>
<name>A0A285LDF5_9NOCA</name>
<evidence type="ECO:0000256" key="2">
    <source>
        <dbReference type="PROSITE-ProRule" id="PRU00335"/>
    </source>
</evidence>
<keyword evidence="5" id="KW-1185">Reference proteome</keyword>
<dbReference type="STRING" id="1379680.GCA_001612615_04910"/>
<dbReference type="InterPro" id="IPR001647">
    <property type="entry name" value="HTH_TetR"/>
</dbReference>
<gene>
    <name evidence="4" type="ORF">SAMN04244553_3228</name>
</gene>
<dbReference type="SUPFAM" id="SSF46689">
    <property type="entry name" value="Homeodomain-like"/>
    <property type="match status" value="1"/>
</dbReference>
<reference evidence="4 5" key="1">
    <citation type="submission" date="2017-09" db="EMBL/GenBank/DDBJ databases">
        <authorList>
            <person name="Ehlers B."/>
            <person name="Leendertz F.H."/>
        </authorList>
    </citation>
    <scope>NUCLEOTIDE SEQUENCE [LARGE SCALE GENOMIC DNA]</scope>
    <source>
        <strain evidence="4 5">DSM 45537</strain>
    </source>
</reference>
<accession>A0A285LDF5</accession>
<dbReference type="InterPro" id="IPR009057">
    <property type="entry name" value="Homeodomain-like_sf"/>
</dbReference>
<sequence length="205" mass="22497">MAEGTTGARRRRNPEQTRGAIIDALLAAVKEGIFAPTAKDIAQRAGASERSIFVHFPAIDDLRIAAVDRQSEQVEALIRTIDPALPLAERIDLVVEQSADIFALQRNPRVLGLLESHSLPAMDARMRLTDRRIRAALARAFDAELTRDGERDEQLLDAIDATVGWPFRHHLVERRGLSRAAASAAVRRALVALLVADHSGRSDFG</sequence>
<dbReference type="Gene3D" id="1.10.357.10">
    <property type="entry name" value="Tetracycline Repressor, domain 2"/>
    <property type="match status" value="1"/>
</dbReference>
<protein>
    <submittedName>
        <fullName evidence="4">Transcriptional regulator, TetR family</fullName>
    </submittedName>
</protein>
<evidence type="ECO:0000256" key="1">
    <source>
        <dbReference type="ARBA" id="ARBA00023125"/>
    </source>
</evidence>
<evidence type="ECO:0000313" key="4">
    <source>
        <dbReference type="EMBL" id="SNY81626.1"/>
    </source>
</evidence>
<organism evidence="4 5">
    <name type="scientific">Nocardia amikacinitolerans</name>
    <dbReference type="NCBI Taxonomy" id="756689"/>
    <lineage>
        <taxon>Bacteria</taxon>
        <taxon>Bacillati</taxon>
        <taxon>Actinomycetota</taxon>
        <taxon>Actinomycetes</taxon>
        <taxon>Mycobacteriales</taxon>
        <taxon>Nocardiaceae</taxon>
        <taxon>Nocardia</taxon>
    </lineage>
</organism>
<dbReference type="OrthoDB" id="8688418at2"/>
<dbReference type="AlphaFoldDB" id="A0A285LDF5"/>
<dbReference type="EMBL" id="OBEG01000003">
    <property type="protein sequence ID" value="SNY81626.1"/>
    <property type="molecule type" value="Genomic_DNA"/>
</dbReference>
<evidence type="ECO:0000313" key="5">
    <source>
        <dbReference type="Proteomes" id="UP000219565"/>
    </source>
</evidence>
<proteinExistence type="predicted"/>
<evidence type="ECO:0000259" key="3">
    <source>
        <dbReference type="PROSITE" id="PS50977"/>
    </source>
</evidence>
<dbReference type="Proteomes" id="UP000219565">
    <property type="component" value="Unassembled WGS sequence"/>
</dbReference>
<feature type="domain" description="HTH tetR-type" evidence="3">
    <location>
        <begin position="15"/>
        <end position="74"/>
    </location>
</feature>
<keyword evidence="1 2" id="KW-0238">DNA-binding</keyword>
<dbReference type="PROSITE" id="PS50977">
    <property type="entry name" value="HTH_TETR_2"/>
    <property type="match status" value="1"/>
</dbReference>
<dbReference type="GO" id="GO:0003677">
    <property type="term" value="F:DNA binding"/>
    <property type="evidence" value="ECO:0007669"/>
    <property type="project" value="UniProtKB-UniRule"/>
</dbReference>